<protein>
    <recommendedName>
        <fullName evidence="4">Transmembrane protein</fullName>
    </recommendedName>
</protein>
<feature type="transmembrane region" description="Helical" evidence="1">
    <location>
        <begin position="41"/>
        <end position="61"/>
    </location>
</feature>
<dbReference type="Proteomes" id="UP000799428">
    <property type="component" value="Unassembled WGS sequence"/>
</dbReference>
<evidence type="ECO:0000313" key="3">
    <source>
        <dbReference type="Proteomes" id="UP000799428"/>
    </source>
</evidence>
<gene>
    <name evidence="2" type="ORF">K504DRAFT_126778</name>
</gene>
<dbReference type="EMBL" id="MU005765">
    <property type="protein sequence ID" value="KAF2712971.1"/>
    <property type="molecule type" value="Genomic_DNA"/>
</dbReference>
<reference evidence="2" key="1">
    <citation type="journal article" date="2020" name="Stud. Mycol.">
        <title>101 Dothideomycetes genomes: a test case for predicting lifestyles and emergence of pathogens.</title>
        <authorList>
            <person name="Haridas S."/>
            <person name="Albert R."/>
            <person name="Binder M."/>
            <person name="Bloem J."/>
            <person name="Labutti K."/>
            <person name="Salamov A."/>
            <person name="Andreopoulos B."/>
            <person name="Baker S."/>
            <person name="Barry K."/>
            <person name="Bills G."/>
            <person name="Bluhm B."/>
            <person name="Cannon C."/>
            <person name="Castanera R."/>
            <person name="Culley D."/>
            <person name="Daum C."/>
            <person name="Ezra D."/>
            <person name="Gonzalez J."/>
            <person name="Henrissat B."/>
            <person name="Kuo A."/>
            <person name="Liang C."/>
            <person name="Lipzen A."/>
            <person name="Lutzoni F."/>
            <person name="Magnuson J."/>
            <person name="Mondo S."/>
            <person name="Nolan M."/>
            <person name="Ohm R."/>
            <person name="Pangilinan J."/>
            <person name="Park H.-J."/>
            <person name="Ramirez L."/>
            <person name="Alfaro M."/>
            <person name="Sun H."/>
            <person name="Tritt A."/>
            <person name="Yoshinaga Y."/>
            <person name="Zwiers L.-H."/>
            <person name="Turgeon B."/>
            <person name="Goodwin S."/>
            <person name="Spatafora J."/>
            <person name="Crous P."/>
            <person name="Grigoriev I."/>
        </authorList>
    </citation>
    <scope>NUCLEOTIDE SEQUENCE</scope>
    <source>
        <strain evidence="2">CBS 279.74</strain>
    </source>
</reference>
<keyword evidence="1" id="KW-1133">Transmembrane helix</keyword>
<keyword evidence="1" id="KW-0812">Transmembrane</keyword>
<dbReference type="AlphaFoldDB" id="A0A6G1KKQ4"/>
<evidence type="ECO:0000256" key="1">
    <source>
        <dbReference type="SAM" id="Phobius"/>
    </source>
</evidence>
<proteinExistence type="predicted"/>
<keyword evidence="1" id="KW-0472">Membrane</keyword>
<name>A0A6G1KKQ4_9PLEO</name>
<organism evidence="2 3">
    <name type="scientific">Pleomassaria siparia CBS 279.74</name>
    <dbReference type="NCBI Taxonomy" id="1314801"/>
    <lineage>
        <taxon>Eukaryota</taxon>
        <taxon>Fungi</taxon>
        <taxon>Dikarya</taxon>
        <taxon>Ascomycota</taxon>
        <taxon>Pezizomycotina</taxon>
        <taxon>Dothideomycetes</taxon>
        <taxon>Pleosporomycetidae</taxon>
        <taxon>Pleosporales</taxon>
        <taxon>Pleomassariaceae</taxon>
        <taxon>Pleomassaria</taxon>
    </lineage>
</organism>
<accession>A0A6G1KKQ4</accession>
<keyword evidence="3" id="KW-1185">Reference proteome</keyword>
<evidence type="ECO:0000313" key="2">
    <source>
        <dbReference type="EMBL" id="KAF2712971.1"/>
    </source>
</evidence>
<sequence length="224" mass="26032">MVRREWVPQVPKVFFFLPRFWTRGVGSCAERETASLIVDTYGVMIIIMGGGTWVCIGRLWLWRRRTTRVMMPTTFGVLLSGYEDLVFPDGGFFFSLFRKWTQHAWCGRWEGEVVRRAVIDTKCLLPPPVIINTYLHSSGRSRNGRDKKSFLGTIIIVIVINTRTHTGERRLEGRHGLRAGRLNSLCEFSHLRQTRRKSHATSRIAARKQTKGRRVTEWLNGWLR</sequence>
<evidence type="ECO:0008006" key="4">
    <source>
        <dbReference type="Google" id="ProtNLM"/>
    </source>
</evidence>